<gene>
    <name evidence="1" type="ORF">LSTR_LSTR002841</name>
</gene>
<keyword evidence="2" id="KW-1185">Reference proteome</keyword>
<dbReference type="AlphaFoldDB" id="A0A482XJ77"/>
<dbReference type="EMBL" id="QKKF02009244">
    <property type="protein sequence ID" value="RZF45398.1"/>
    <property type="molecule type" value="Genomic_DNA"/>
</dbReference>
<accession>A0A482XJ77</accession>
<evidence type="ECO:0000313" key="2">
    <source>
        <dbReference type="Proteomes" id="UP000291343"/>
    </source>
</evidence>
<dbReference type="InParanoid" id="A0A482XJ77"/>
<dbReference type="Proteomes" id="UP000291343">
    <property type="component" value="Unassembled WGS sequence"/>
</dbReference>
<organism evidence="1 2">
    <name type="scientific">Laodelphax striatellus</name>
    <name type="common">Small brown planthopper</name>
    <name type="synonym">Delphax striatella</name>
    <dbReference type="NCBI Taxonomy" id="195883"/>
    <lineage>
        <taxon>Eukaryota</taxon>
        <taxon>Metazoa</taxon>
        <taxon>Ecdysozoa</taxon>
        <taxon>Arthropoda</taxon>
        <taxon>Hexapoda</taxon>
        <taxon>Insecta</taxon>
        <taxon>Pterygota</taxon>
        <taxon>Neoptera</taxon>
        <taxon>Paraneoptera</taxon>
        <taxon>Hemiptera</taxon>
        <taxon>Auchenorrhyncha</taxon>
        <taxon>Fulgoroidea</taxon>
        <taxon>Delphacidae</taxon>
        <taxon>Criomorphinae</taxon>
        <taxon>Laodelphax</taxon>
    </lineage>
</organism>
<sequence length="100" mass="11184">MMKIKSTLGNQGPETSVHAIIDQYSAGCLTVAAAVVSLPSRAEYQNVTLKCSIHHLKRFFPRYVSSSLQTSRVVKIGHCFWPSRQSQSSFRKNIRMIAAE</sequence>
<name>A0A482XJ77_LAOST</name>
<comment type="caution">
    <text evidence="1">The sequence shown here is derived from an EMBL/GenBank/DDBJ whole genome shotgun (WGS) entry which is preliminary data.</text>
</comment>
<proteinExistence type="predicted"/>
<evidence type="ECO:0000313" key="1">
    <source>
        <dbReference type="EMBL" id="RZF45398.1"/>
    </source>
</evidence>
<protein>
    <submittedName>
        <fullName evidence="1">Uncharacterized protein</fullName>
    </submittedName>
</protein>
<reference evidence="1 2" key="1">
    <citation type="journal article" date="2017" name="Gigascience">
        <title>Genome sequence of the small brown planthopper, Laodelphax striatellus.</title>
        <authorList>
            <person name="Zhu J."/>
            <person name="Jiang F."/>
            <person name="Wang X."/>
            <person name="Yang P."/>
            <person name="Bao Y."/>
            <person name="Zhao W."/>
            <person name="Wang W."/>
            <person name="Lu H."/>
            <person name="Wang Q."/>
            <person name="Cui N."/>
            <person name="Li J."/>
            <person name="Chen X."/>
            <person name="Luo L."/>
            <person name="Yu J."/>
            <person name="Kang L."/>
            <person name="Cui F."/>
        </authorList>
    </citation>
    <scope>NUCLEOTIDE SEQUENCE [LARGE SCALE GENOMIC DNA]</scope>
    <source>
        <strain evidence="1">Lst14</strain>
    </source>
</reference>